<name>A0ABV2BUJ9_9GAMM</name>
<comment type="caution">
    <text evidence="1">The sequence shown here is derived from an EMBL/GenBank/DDBJ whole genome shotgun (WGS) entry which is preliminary data.</text>
</comment>
<accession>A0ABV2BUJ9</accession>
<dbReference type="EMBL" id="JBEVCJ010000008">
    <property type="protein sequence ID" value="MET1255262.1"/>
    <property type="molecule type" value="Genomic_DNA"/>
</dbReference>
<sequence length="281" mass="32166">MKRRMKKQLPKIATMGCALVFCVAGTGYLLWESMGKITADSYGCFSHVYAPQTIVLVDASEPRWNETQARALHTYFENLYQQLGFNERLSVFTTEGDQISSVPAPRFHICGQARNANELSDIGAPDASEGYLRKQKQRLFKNVFKPQLDALLAFLPDESRRQTSQSPILEFIRSVSRLTKPEQGDSLVVISDAIQNSESLKFCRVKDDMPTFNKIKQRRIYQERLKPETLSGVNVSFLMLMRGGYGQQGLEYCYSEEELRGVWRDYFIDNGVSTPEFIRIR</sequence>
<reference evidence="1 2" key="1">
    <citation type="submission" date="2024-06" db="EMBL/GenBank/DDBJ databases">
        <authorList>
            <person name="Li F."/>
        </authorList>
    </citation>
    <scope>NUCLEOTIDE SEQUENCE [LARGE SCALE GENOMIC DNA]</scope>
    <source>
        <strain evidence="1 2">GXAS 311</strain>
    </source>
</reference>
<organism evidence="1 2">
    <name type="scientific">Aliikangiella maris</name>
    <dbReference type="NCBI Taxonomy" id="3162458"/>
    <lineage>
        <taxon>Bacteria</taxon>
        <taxon>Pseudomonadati</taxon>
        <taxon>Pseudomonadota</taxon>
        <taxon>Gammaproteobacteria</taxon>
        <taxon>Oceanospirillales</taxon>
        <taxon>Pleioneaceae</taxon>
        <taxon>Aliikangiella</taxon>
    </lineage>
</organism>
<proteinExistence type="predicted"/>
<evidence type="ECO:0000313" key="2">
    <source>
        <dbReference type="Proteomes" id="UP001548189"/>
    </source>
</evidence>
<dbReference type="Proteomes" id="UP001548189">
    <property type="component" value="Unassembled WGS sequence"/>
</dbReference>
<gene>
    <name evidence="1" type="ORF">ABVT43_09015</name>
</gene>
<evidence type="ECO:0000313" key="1">
    <source>
        <dbReference type="EMBL" id="MET1255262.1"/>
    </source>
</evidence>
<keyword evidence="2" id="KW-1185">Reference proteome</keyword>
<protein>
    <submittedName>
        <fullName evidence="1">Uncharacterized protein</fullName>
    </submittedName>
</protein>